<dbReference type="Gene3D" id="2.130.10.130">
    <property type="entry name" value="Integrin alpha, N-terminal"/>
    <property type="match status" value="1"/>
</dbReference>
<evidence type="ECO:0000313" key="5">
    <source>
        <dbReference type="EMBL" id="GAA4520863.1"/>
    </source>
</evidence>
<dbReference type="RefSeq" id="WP_345475553.1">
    <property type="nucleotide sequence ID" value="NZ_BAABHF010000067.1"/>
</dbReference>
<keyword evidence="1" id="KW-0732">Signal</keyword>
<keyword evidence="3" id="KW-0325">Glycoprotein</keyword>
<reference evidence="6" key="1">
    <citation type="journal article" date="2019" name="Int. J. Syst. Evol. Microbiol.">
        <title>The Global Catalogue of Microorganisms (GCM) 10K type strain sequencing project: providing services to taxonomists for standard genome sequencing and annotation.</title>
        <authorList>
            <consortium name="The Broad Institute Genomics Platform"/>
            <consortium name="The Broad Institute Genome Sequencing Center for Infectious Disease"/>
            <person name="Wu L."/>
            <person name="Ma J."/>
        </authorList>
    </citation>
    <scope>NUCLEOTIDE SEQUENCE [LARGE SCALE GENOMIC DNA]</scope>
    <source>
        <strain evidence="6">JCM 17933</strain>
    </source>
</reference>
<dbReference type="SUPFAM" id="SSF69318">
    <property type="entry name" value="Integrin alpha N-terminal domain"/>
    <property type="match status" value="1"/>
</dbReference>
<feature type="compositionally biased region" description="Low complexity" evidence="4">
    <location>
        <begin position="7"/>
        <end position="17"/>
    </location>
</feature>
<dbReference type="PROSITE" id="PS51470">
    <property type="entry name" value="FG_GAP"/>
    <property type="match status" value="1"/>
</dbReference>
<evidence type="ECO:0000256" key="3">
    <source>
        <dbReference type="ARBA" id="ARBA00023180"/>
    </source>
</evidence>
<dbReference type="InterPro" id="IPR028994">
    <property type="entry name" value="Integrin_alpha_N"/>
</dbReference>
<feature type="compositionally biased region" description="Low complexity" evidence="4">
    <location>
        <begin position="89"/>
        <end position="102"/>
    </location>
</feature>
<dbReference type="Proteomes" id="UP001500503">
    <property type="component" value="Unassembled WGS sequence"/>
</dbReference>
<dbReference type="EMBL" id="BAABHF010000067">
    <property type="protein sequence ID" value="GAA4520863.1"/>
    <property type="molecule type" value="Genomic_DNA"/>
</dbReference>
<keyword evidence="2" id="KW-0677">Repeat</keyword>
<evidence type="ECO:0000313" key="6">
    <source>
        <dbReference type="Proteomes" id="UP001500503"/>
    </source>
</evidence>
<protein>
    <recommendedName>
        <fullName evidence="7">FG-GAP repeat protein</fullName>
    </recommendedName>
</protein>
<dbReference type="InterPro" id="IPR013517">
    <property type="entry name" value="FG-GAP"/>
</dbReference>
<name>A0ABP8R913_9ACTN</name>
<organism evidence="5 6">
    <name type="scientific">Actinoallomurus oryzae</name>
    <dbReference type="NCBI Taxonomy" id="502180"/>
    <lineage>
        <taxon>Bacteria</taxon>
        <taxon>Bacillati</taxon>
        <taxon>Actinomycetota</taxon>
        <taxon>Actinomycetes</taxon>
        <taxon>Streptosporangiales</taxon>
        <taxon>Thermomonosporaceae</taxon>
        <taxon>Actinoallomurus</taxon>
    </lineage>
</organism>
<feature type="compositionally biased region" description="Pro residues" evidence="4">
    <location>
        <begin position="103"/>
        <end position="112"/>
    </location>
</feature>
<gene>
    <name evidence="5" type="ORF">GCM10023191_098390</name>
</gene>
<evidence type="ECO:0008006" key="7">
    <source>
        <dbReference type="Google" id="ProtNLM"/>
    </source>
</evidence>
<evidence type="ECO:0000256" key="2">
    <source>
        <dbReference type="ARBA" id="ARBA00022737"/>
    </source>
</evidence>
<feature type="region of interest" description="Disordered" evidence="4">
    <location>
        <begin position="81"/>
        <end position="112"/>
    </location>
</feature>
<dbReference type="Pfam" id="PF01839">
    <property type="entry name" value="FG-GAP"/>
    <property type="match status" value="1"/>
</dbReference>
<feature type="region of interest" description="Disordered" evidence="4">
    <location>
        <begin position="1"/>
        <end position="34"/>
    </location>
</feature>
<comment type="caution">
    <text evidence="5">The sequence shown here is derived from an EMBL/GenBank/DDBJ whole genome shotgun (WGS) entry which is preliminary data.</text>
</comment>
<proteinExistence type="predicted"/>
<accession>A0ABP8R913</accession>
<dbReference type="InterPro" id="IPR013519">
    <property type="entry name" value="Int_alpha_beta-p"/>
</dbReference>
<evidence type="ECO:0000256" key="1">
    <source>
        <dbReference type="ARBA" id="ARBA00022729"/>
    </source>
</evidence>
<dbReference type="SMART" id="SM00191">
    <property type="entry name" value="Int_alpha"/>
    <property type="match status" value="1"/>
</dbReference>
<evidence type="ECO:0000256" key="4">
    <source>
        <dbReference type="SAM" id="MobiDB-lite"/>
    </source>
</evidence>
<keyword evidence="6" id="KW-1185">Reference proteome</keyword>
<sequence>MQIWPGDSSLSLDSSTTITQDTADVPGTGAAGDRFGYPVASGDFNADGKDDLAVGVPYKTVSGQAVAGEAVALYRGADGLTGTGAQSFSRPPRTAAPSAPAARSPPNPCPCG</sequence>